<evidence type="ECO:0000256" key="3">
    <source>
        <dbReference type="ARBA" id="ARBA00022692"/>
    </source>
</evidence>
<dbReference type="PANTHER" id="PTHR30509">
    <property type="entry name" value="P-HYDROXYBENZOIC ACID EFFLUX PUMP SUBUNIT-RELATED"/>
    <property type="match status" value="1"/>
</dbReference>
<evidence type="ECO:0000256" key="7">
    <source>
        <dbReference type="SAM" id="Phobius"/>
    </source>
</evidence>
<comment type="caution">
    <text evidence="10">The sequence shown here is derived from an EMBL/GenBank/DDBJ whole genome shotgun (WGS) entry which is preliminary data.</text>
</comment>
<evidence type="ECO:0000256" key="4">
    <source>
        <dbReference type="ARBA" id="ARBA00022989"/>
    </source>
</evidence>
<evidence type="ECO:0000256" key="5">
    <source>
        <dbReference type="ARBA" id="ARBA00023136"/>
    </source>
</evidence>
<dbReference type="NCBIfam" id="TIGR01667">
    <property type="entry name" value="YCCS_YHFK"/>
    <property type="match status" value="1"/>
</dbReference>
<accession>A0A4Q8LMB7</accession>
<feature type="transmembrane region" description="Helical" evidence="7">
    <location>
        <begin position="71"/>
        <end position="88"/>
    </location>
</feature>
<dbReference type="InterPro" id="IPR049453">
    <property type="entry name" value="Memb_transporter_dom"/>
</dbReference>
<comment type="subcellular location">
    <subcellularLocation>
        <location evidence="1">Cell membrane</location>
        <topology evidence="1">Multi-pass membrane protein</topology>
    </subcellularLocation>
</comment>
<dbReference type="InterPro" id="IPR010020">
    <property type="entry name" value="Integral_membrane_YCCS_YHJK"/>
</dbReference>
<keyword evidence="5 7" id="KW-0472">Membrane</keyword>
<feature type="transmembrane region" description="Helical" evidence="7">
    <location>
        <begin position="43"/>
        <end position="59"/>
    </location>
</feature>
<evidence type="ECO:0000256" key="6">
    <source>
        <dbReference type="ARBA" id="ARBA00043993"/>
    </source>
</evidence>
<reference evidence="10 11" key="1">
    <citation type="submission" date="2019-02" db="EMBL/GenBank/DDBJ databases">
        <title>WGS of Pseudoxanthomonas species novum from clinical isolates.</title>
        <authorList>
            <person name="Bernier A.-M."/>
            <person name="Bernard K."/>
            <person name="Vachon A."/>
        </authorList>
    </citation>
    <scope>NUCLEOTIDE SEQUENCE [LARGE SCALE GENOMIC DNA]</scope>
    <source>
        <strain evidence="10 11">NML171202</strain>
    </source>
</reference>
<feature type="domain" description="Integral membrane protein YccS N-terminal" evidence="8">
    <location>
        <begin position="70"/>
        <end position="359"/>
    </location>
</feature>
<feature type="transmembrane region" description="Helical" evidence="7">
    <location>
        <begin position="20"/>
        <end position="37"/>
    </location>
</feature>
<proteinExistence type="inferred from homology"/>
<feature type="transmembrane region" description="Helical" evidence="7">
    <location>
        <begin position="495"/>
        <end position="514"/>
    </location>
</feature>
<evidence type="ECO:0000313" key="11">
    <source>
        <dbReference type="Proteomes" id="UP000291286"/>
    </source>
</evidence>
<feature type="transmembrane region" description="Helical" evidence="7">
    <location>
        <begin position="473"/>
        <end position="490"/>
    </location>
</feature>
<feature type="transmembrane region" description="Helical" evidence="7">
    <location>
        <begin position="116"/>
        <end position="133"/>
    </location>
</feature>
<gene>
    <name evidence="10" type="primary">yccS</name>
    <name evidence="10" type="ORF">EA661_05595</name>
</gene>
<dbReference type="AlphaFoldDB" id="A0A4Q8LMB7"/>
<evidence type="ECO:0000259" key="8">
    <source>
        <dbReference type="Pfam" id="PF12805"/>
    </source>
</evidence>
<feature type="transmembrane region" description="Helical" evidence="7">
    <location>
        <begin position="94"/>
        <end position="111"/>
    </location>
</feature>
<name>A0A4Q8LMB7_9GAMM</name>
<keyword evidence="4 7" id="KW-1133">Transmembrane helix</keyword>
<keyword evidence="3 7" id="KW-0812">Transmembrane</keyword>
<feature type="transmembrane region" description="Helical" evidence="7">
    <location>
        <begin position="153"/>
        <end position="173"/>
    </location>
</feature>
<keyword evidence="2" id="KW-1003">Cell membrane</keyword>
<dbReference type="GO" id="GO:0005886">
    <property type="term" value="C:plasma membrane"/>
    <property type="evidence" value="ECO:0007669"/>
    <property type="project" value="UniProtKB-SubCell"/>
</dbReference>
<evidence type="ECO:0000313" key="10">
    <source>
        <dbReference type="EMBL" id="TAA31061.1"/>
    </source>
</evidence>
<evidence type="ECO:0000256" key="2">
    <source>
        <dbReference type="ARBA" id="ARBA00022475"/>
    </source>
</evidence>
<sequence>MSSSFESRLGRLWAHEKASYGLRVFIALSVAMGLCWYHDRLLWIPPLFLGIIASALAETDDNWLGRTKSVLLSLLCFVLAASAVKLLFPHPLLFVISLALATFALTLLGALGERYASIATGTVSLSIYAMIGMDHGINPAPAHTAASWQGTGLLLLGAAWYGLLSILWTVLFANRPVRERLARLFWELGRFLRLKADLFEPVREVDVNARRLALAQQNARVVEALNGAKTAILARFGRSGRPGVQSGLYFRLYYMAQDFHERASSSHYPYEALTEAFFHSDVLYRCQRLLALQGKACAALGVAIRMRTPFEYGEQTRIATADLRESLAFLRDQHNPRWNRLLGSLELLGTNLQTIERRLSETALSDTTSEGIDTRLRDASPHTLREMGARLVAQLTPKSLLFRHGLRMAIALAVGYGVMRAIHPDHGFWILLTTAFVCRPSYGATRLRLVQRIAGTLVGLGATWALMQLFPGTELQLLIALAGALVFFVTRTDRYMIATAAITVMALLCFNLLGDGFLLIWPRLLDTVIGCAIAAAASFLILPDWQGRRLHLVMAAVVQACTRYLDEVLAQYRGRGSDDLAYRIARRDMHNADAALSAALANMVREPGYLRRNLDAGFRFLALSNTLLGYLSALGAHRATLPPHADDALIDQAGQRLHDALSQAASALSARQPPPADLDAGVAELADTLEQMPEDIEDKQRLLRTQLALILRLLPKLRAAADEVIRGPASEPSTPGASAAPA</sequence>
<dbReference type="Proteomes" id="UP000291286">
    <property type="component" value="Unassembled WGS sequence"/>
</dbReference>
<evidence type="ECO:0000256" key="1">
    <source>
        <dbReference type="ARBA" id="ARBA00004651"/>
    </source>
</evidence>
<feature type="domain" description="Integral membrane bound transporter" evidence="9">
    <location>
        <begin position="416"/>
        <end position="536"/>
    </location>
</feature>
<protein>
    <submittedName>
        <fullName evidence="10">TIGR01666 family membrane protein</fullName>
    </submittedName>
</protein>
<organism evidence="10 11">
    <name type="scientific">Pseudoxanthomonas winnipegensis</name>
    <dbReference type="NCBI Taxonomy" id="2480810"/>
    <lineage>
        <taxon>Bacteria</taxon>
        <taxon>Pseudomonadati</taxon>
        <taxon>Pseudomonadota</taxon>
        <taxon>Gammaproteobacteria</taxon>
        <taxon>Lysobacterales</taxon>
        <taxon>Lysobacteraceae</taxon>
        <taxon>Pseudoxanthomonas</taxon>
    </lineage>
</organism>
<dbReference type="Pfam" id="PF13515">
    <property type="entry name" value="FUSC_2"/>
    <property type="match status" value="1"/>
</dbReference>
<feature type="transmembrane region" description="Helical" evidence="7">
    <location>
        <begin position="520"/>
        <end position="542"/>
    </location>
</feature>
<evidence type="ECO:0000259" key="9">
    <source>
        <dbReference type="Pfam" id="PF13515"/>
    </source>
</evidence>
<comment type="similarity">
    <text evidence="6">Belongs to the YccS/YhfK family.</text>
</comment>
<dbReference type="NCBIfam" id="TIGR01666">
    <property type="entry name" value="YCCS"/>
    <property type="match status" value="1"/>
</dbReference>
<dbReference type="EMBL" id="SHMB01000002">
    <property type="protein sequence ID" value="TAA31061.1"/>
    <property type="molecule type" value="Genomic_DNA"/>
</dbReference>
<dbReference type="Pfam" id="PF12805">
    <property type="entry name" value="FUSC-like"/>
    <property type="match status" value="1"/>
</dbReference>
<dbReference type="RefSeq" id="WP_130516553.1">
    <property type="nucleotide sequence ID" value="NZ_SHMA01000004.1"/>
</dbReference>
<dbReference type="InterPro" id="IPR032692">
    <property type="entry name" value="YccS_N"/>
</dbReference>
<dbReference type="InterPro" id="IPR010019">
    <property type="entry name" value="Integral_membrane_YccS"/>
</dbReference>
<dbReference type="PANTHER" id="PTHR30509:SF8">
    <property type="entry name" value="INNER MEMBRANE PROTEIN YCCS"/>
    <property type="match status" value="1"/>
</dbReference>